<dbReference type="Proteomes" id="UP000193495">
    <property type="component" value="Unassembled WGS sequence"/>
</dbReference>
<reference evidence="3 6" key="2">
    <citation type="submission" date="2018-03" db="EMBL/GenBank/DDBJ databases">
        <title>Genomic Encyclopedia of Archaeal and Bacterial Type Strains, Phase II (KMG-II): from individual species to whole genera.</title>
        <authorList>
            <person name="Goeker M."/>
        </authorList>
    </citation>
    <scope>NUCLEOTIDE SEQUENCE [LARGE SCALE GENOMIC DNA]</scope>
    <source>
        <strain evidence="3 6">DSM 29956</strain>
    </source>
</reference>
<feature type="domain" description="SPOR" evidence="2">
    <location>
        <begin position="234"/>
        <end position="319"/>
    </location>
</feature>
<dbReference type="RefSeq" id="WP_085897287.1">
    <property type="nucleotide sequence ID" value="NZ_CAXPGX010000046.1"/>
</dbReference>
<feature type="transmembrane region" description="Helical" evidence="1">
    <location>
        <begin position="20"/>
        <end position="41"/>
    </location>
</feature>
<gene>
    <name evidence="4" type="primary">ftsN</name>
    <name evidence="3" type="ORF">CLV79_11178</name>
    <name evidence="4" type="ORF">LOS8367_02975</name>
</gene>
<dbReference type="EMBL" id="PYGB01000011">
    <property type="protein sequence ID" value="PSK82960.1"/>
    <property type="molecule type" value="Genomic_DNA"/>
</dbReference>
<dbReference type="InterPro" id="IPR036680">
    <property type="entry name" value="SPOR-like_sf"/>
</dbReference>
<proteinExistence type="predicted"/>
<dbReference type="Pfam" id="PF05036">
    <property type="entry name" value="SPOR"/>
    <property type="match status" value="1"/>
</dbReference>
<dbReference type="AlphaFoldDB" id="A0A1X6ZTY8"/>
<dbReference type="GO" id="GO:0042834">
    <property type="term" value="F:peptidoglycan binding"/>
    <property type="evidence" value="ECO:0007669"/>
    <property type="project" value="InterPro"/>
</dbReference>
<keyword evidence="1" id="KW-0472">Membrane</keyword>
<organism evidence="4 5">
    <name type="scientific">Limimaricola soesokkakensis</name>
    <dbReference type="NCBI Taxonomy" id="1343159"/>
    <lineage>
        <taxon>Bacteria</taxon>
        <taxon>Pseudomonadati</taxon>
        <taxon>Pseudomonadota</taxon>
        <taxon>Alphaproteobacteria</taxon>
        <taxon>Rhodobacterales</taxon>
        <taxon>Paracoccaceae</taxon>
        <taxon>Limimaricola</taxon>
    </lineage>
</organism>
<reference evidence="4 5" key="1">
    <citation type="submission" date="2017-03" db="EMBL/GenBank/DDBJ databases">
        <authorList>
            <person name="Afonso C.L."/>
            <person name="Miller P.J."/>
            <person name="Scott M.A."/>
            <person name="Spackman E."/>
            <person name="Goraichik I."/>
            <person name="Dimitrov K.M."/>
            <person name="Suarez D.L."/>
            <person name="Swayne D.E."/>
        </authorList>
    </citation>
    <scope>NUCLEOTIDE SEQUENCE [LARGE SCALE GENOMIC DNA]</scope>
    <source>
        <strain evidence="4 5">CECT 8367</strain>
    </source>
</reference>
<sequence>MAQPSDPQGPGRLAAVTALAFRYAGAILSLTLVLGLAIWGYKLWMRDVTGIPVVRAMQGPMREAPKNPGGEIALHTGLAVNDIAAMGEAAGPEERLVLAPQGPGLTEEDLMVQPTAEAGELRPGEDLAGTAPAFDPNRPMSVDDVADLADRIVAGTVPLGTAEAPDPGTVAGPDPSVIAAADPALAAPGAAAGPVPPARPALRPTALRPATAMAAAAASAPEPEIAPVAVNTREIAPGTSLVQLGAFESPEVAGQEWARLTSRFGELLSGRERLVQEAMSGGRTFFRLRATGFADLAEARRFCSALVAEDAACIPVVVR</sequence>
<dbReference type="OrthoDB" id="8479416at2"/>
<protein>
    <submittedName>
        <fullName evidence="4">Cell division protein FtsN</fullName>
    </submittedName>
    <submittedName>
        <fullName evidence="3">Sporulation related protein</fullName>
    </submittedName>
</protein>
<evidence type="ECO:0000259" key="2">
    <source>
        <dbReference type="PROSITE" id="PS51724"/>
    </source>
</evidence>
<dbReference type="GO" id="GO:0051301">
    <property type="term" value="P:cell division"/>
    <property type="evidence" value="ECO:0007669"/>
    <property type="project" value="UniProtKB-KW"/>
</dbReference>
<dbReference type="EMBL" id="FWFY01000010">
    <property type="protein sequence ID" value="SLN61549.1"/>
    <property type="molecule type" value="Genomic_DNA"/>
</dbReference>
<dbReference type="PROSITE" id="PS51724">
    <property type="entry name" value="SPOR"/>
    <property type="match status" value="1"/>
</dbReference>
<dbReference type="Proteomes" id="UP000240624">
    <property type="component" value="Unassembled WGS sequence"/>
</dbReference>
<accession>A0A1X6ZTY8</accession>
<keyword evidence="4" id="KW-0132">Cell division</keyword>
<evidence type="ECO:0000313" key="6">
    <source>
        <dbReference type="Proteomes" id="UP000240624"/>
    </source>
</evidence>
<evidence type="ECO:0000313" key="5">
    <source>
        <dbReference type="Proteomes" id="UP000193495"/>
    </source>
</evidence>
<keyword evidence="1" id="KW-0812">Transmembrane</keyword>
<evidence type="ECO:0000313" key="4">
    <source>
        <dbReference type="EMBL" id="SLN61549.1"/>
    </source>
</evidence>
<keyword evidence="4" id="KW-0131">Cell cycle</keyword>
<name>A0A1X6ZTY8_9RHOB</name>
<evidence type="ECO:0000313" key="3">
    <source>
        <dbReference type="EMBL" id="PSK82960.1"/>
    </source>
</evidence>
<keyword evidence="6" id="KW-1185">Reference proteome</keyword>
<keyword evidence="1" id="KW-1133">Transmembrane helix</keyword>
<dbReference type="Gene3D" id="3.30.70.1070">
    <property type="entry name" value="Sporulation related repeat"/>
    <property type="match status" value="1"/>
</dbReference>
<dbReference type="InterPro" id="IPR007730">
    <property type="entry name" value="SPOR-like_dom"/>
</dbReference>
<evidence type="ECO:0000256" key="1">
    <source>
        <dbReference type="SAM" id="Phobius"/>
    </source>
</evidence>